<accession>A0AC34FRS6</accession>
<name>A0AC34FRS6_9BILA</name>
<proteinExistence type="predicted"/>
<evidence type="ECO:0000313" key="1">
    <source>
        <dbReference type="Proteomes" id="UP000887579"/>
    </source>
</evidence>
<reference evidence="2" key="1">
    <citation type="submission" date="2022-11" db="UniProtKB">
        <authorList>
            <consortium name="WormBaseParasite"/>
        </authorList>
    </citation>
    <scope>IDENTIFICATION</scope>
</reference>
<dbReference type="Proteomes" id="UP000887579">
    <property type="component" value="Unplaced"/>
</dbReference>
<organism evidence="1 2">
    <name type="scientific">Panagrolaimus sp. ES5</name>
    <dbReference type="NCBI Taxonomy" id="591445"/>
    <lineage>
        <taxon>Eukaryota</taxon>
        <taxon>Metazoa</taxon>
        <taxon>Ecdysozoa</taxon>
        <taxon>Nematoda</taxon>
        <taxon>Chromadorea</taxon>
        <taxon>Rhabditida</taxon>
        <taxon>Tylenchina</taxon>
        <taxon>Panagrolaimomorpha</taxon>
        <taxon>Panagrolaimoidea</taxon>
        <taxon>Panagrolaimidae</taxon>
        <taxon>Panagrolaimus</taxon>
    </lineage>
</organism>
<evidence type="ECO:0000313" key="2">
    <source>
        <dbReference type="WBParaSite" id="ES5_v2.g20163.t1"/>
    </source>
</evidence>
<sequence length="176" mass="18838">MLFIILISCIVPIWSISLDTLVCRRRPHLCEPSSAEKNLPLSQRSIPPSRDEKGPTVPINFIRETDHIIPKIPKNFRTWADYGVTHDDGTGYGSGVGPGYGPGMGDVAVKTGVGIVHPLGGLGIRRDFEVGWGGSGRIGGQPIGFGNGYQGNGYGNSLSGWPHPRPLTNGDIWPLG</sequence>
<dbReference type="WBParaSite" id="ES5_v2.g20163.t1">
    <property type="protein sequence ID" value="ES5_v2.g20163.t1"/>
    <property type="gene ID" value="ES5_v2.g20163"/>
</dbReference>
<protein>
    <submittedName>
        <fullName evidence="2">Uncharacterized protein</fullName>
    </submittedName>
</protein>